<proteinExistence type="predicted"/>
<evidence type="ECO:0000313" key="2">
    <source>
        <dbReference type="EMBL" id="CAD8115674.1"/>
    </source>
</evidence>
<comment type="caution">
    <text evidence="2">The sequence shown here is derived from an EMBL/GenBank/DDBJ whole genome shotgun (WGS) entry which is preliminary data.</text>
</comment>
<dbReference type="AlphaFoldDB" id="A0A8S1QKI5"/>
<dbReference type="Proteomes" id="UP000688137">
    <property type="component" value="Unassembled WGS sequence"/>
</dbReference>
<evidence type="ECO:0000256" key="1">
    <source>
        <dbReference type="SAM" id="Coils"/>
    </source>
</evidence>
<dbReference type="EMBL" id="CAJJDM010000172">
    <property type="protein sequence ID" value="CAD8115674.1"/>
    <property type="molecule type" value="Genomic_DNA"/>
</dbReference>
<reference evidence="2" key="1">
    <citation type="submission" date="2021-01" db="EMBL/GenBank/DDBJ databases">
        <authorList>
            <consortium name="Genoscope - CEA"/>
            <person name="William W."/>
        </authorList>
    </citation>
    <scope>NUCLEOTIDE SEQUENCE</scope>
</reference>
<feature type="coiled-coil region" evidence="1">
    <location>
        <begin position="18"/>
        <end position="48"/>
    </location>
</feature>
<keyword evidence="1" id="KW-0175">Coiled coil</keyword>
<organism evidence="2 3">
    <name type="scientific">Paramecium primaurelia</name>
    <dbReference type="NCBI Taxonomy" id="5886"/>
    <lineage>
        <taxon>Eukaryota</taxon>
        <taxon>Sar</taxon>
        <taxon>Alveolata</taxon>
        <taxon>Ciliophora</taxon>
        <taxon>Intramacronucleata</taxon>
        <taxon>Oligohymenophorea</taxon>
        <taxon>Peniculida</taxon>
        <taxon>Parameciidae</taxon>
        <taxon>Paramecium</taxon>
    </lineage>
</organism>
<sequence length="270" mass="31545">MSFCQEPKVDCQYLKSVIKNLNNRLYTLENANQNYEQKNNQVMEQITEDLVIPKLKLNKIQIGFIENNIPQKKVLVTFGNKENFRTDNCDQVGDRIDQNIFTINQPSPQRKNIIQSQLMNQQLQFLKQKDDKLNNINKQPKLKLVKQDSNLIHPIFSKKNSDQQSIGSKFYTRNNSIQSTPVKQIAYNSSLGTTPLRRKNSQKNSDLFINQLQIDDMMHNQSKFLKYFQQNYGSNKLSNTFDNVNNNLQRRNSLKSQNKITLIDAQIIKI</sequence>
<gene>
    <name evidence="2" type="ORF">PPRIM_AZ9-3.1.T1650100</name>
</gene>
<evidence type="ECO:0000313" key="3">
    <source>
        <dbReference type="Proteomes" id="UP000688137"/>
    </source>
</evidence>
<accession>A0A8S1QKI5</accession>
<name>A0A8S1QKI5_PARPR</name>
<protein>
    <submittedName>
        <fullName evidence="2">Uncharacterized protein</fullName>
    </submittedName>
</protein>
<keyword evidence="3" id="KW-1185">Reference proteome</keyword>
<dbReference type="OMA" id="TNQNCEL"/>